<protein>
    <submittedName>
        <fullName evidence="3">Methylmalonyl-CoA epimerase</fullName>
    </submittedName>
</protein>
<accession>A0A2A9HIE2</accession>
<evidence type="ECO:0000313" key="4">
    <source>
        <dbReference type="Proteomes" id="UP000223071"/>
    </source>
</evidence>
<name>A0A2A9HIE2_TEPT2</name>
<evidence type="ECO:0000313" key="3">
    <source>
        <dbReference type="EMBL" id="PFG74922.1"/>
    </source>
</evidence>
<dbReference type="InterPro" id="IPR051785">
    <property type="entry name" value="MMCE/EMCE_epimerase"/>
</dbReference>
<dbReference type="GO" id="GO:0004493">
    <property type="term" value="F:methylmalonyl-CoA epimerase activity"/>
    <property type="evidence" value="ECO:0007669"/>
    <property type="project" value="TreeGrafter"/>
</dbReference>
<dbReference type="PANTHER" id="PTHR43048:SF3">
    <property type="entry name" value="METHYLMALONYL-COA EPIMERASE, MITOCHONDRIAL"/>
    <property type="match status" value="1"/>
</dbReference>
<dbReference type="GO" id="GO:0046491">
    <property type="term" value="P:L-methylmalonyl-CoA metabolic process"/>
    <property type="evidence" value="ECO:0007669"/>
    <property type="project" value="TreeGrafter"/>
</dbReference>
<dbReference type="SUPFAM" id="SSF54593">
    <property type="entry name" value="Glyoxalase/Bleomycin resistance protein/Dihydroxybiphenyl dioxygenase"/>
    <property type="match status" value="1"/>
</dbReference>
<dbReference type="Gene3D" id="3.10.180.10">
    <property type="entry name" value="2,3-Dihydroxybiphenyl 1,2-Dioxygenase, domain 1"/>
    <property type="match status" value="1"/>
</dbReference>
<dbReference type="RefSeq" id="WP_165772672.1">
    <property type="nucleotide sequence ID" value="NZ_PDJQ01000001.1"/>
</dbReference>
<dbReference type="AlphaFoldDB" id="A0A2A9HIE2"/>
<dbReference type="Pfam" id="PF13669">
    <property type="entry name" value="Glyoxalase_4"/>
    <property type="match status" value="1"/>
</dbReference>
<proteinExistence type="predicted"/>
<evidence type="ECO:0000256" key="1">
    <source>
        <dbReference type="ARBA" id="ARBA00022723"/>
    </source>
</evidence>
<keyword evidence="1" id="KW-0479">Metal-binding</keyword>
<dbReference type="Proteomes" id="UP000223071">
    <property type="component" value="Unassembled WGS sequence"/>
</dbReference>
<dbReference type="PANTHER" id="PTHR43048">
    <property type="entry name" value="METHYLMALONYL-COA EPIMERASE"/>
    <property type="match status" value="1"/>
</dbReference>
<evidence type="ECO:0000259" key="2">
    <source>
        <dbReference type="PROSITE" id="PS51819"/>
    </source>
</evidence>
<gene>
    <name evidence="3" type="ORF">A9A59_2172</name>
</gene>
<dbReference type="EMBL" id="PDJQ01000001">
    <property type="protein sequence ID" value="PFG74922.1"/>
    <property type="molecule type" value="Genomic_DNA"/>
</dbReference>
<dbReference type="InterPro" id="IPR029068">
    <property type="entry name" value="Glyas_Bleomycin-R_OHBP_Dase"/>
</dbReference>
<keyword evidence="4" id="KW-1185">Reference proteome</keyword>
<dbReference type="PROSITE" id="PS51819">
    <property type="entry name" value="VOC"/>
    <property type="match status" value="1"/>
</dbReference>
<organism evidence="3 4">
    <name type="scientific">Tepidiforma thermophila (strain KCTC 52669 / CGMCC 1.13589 / G233)</name>
    <dbReference type="NCBI Taxonomy" id="2761530"/>
    <lineage>
        <taxon>Bacteria</taxon>
        <taxon>Bacillati</taxon>
        <taxon>Chloroflexota</taxon>
        <taxon>Tepidiformia</taxon>
        <taxon>Tepidiformales</taxon>
        <taxon>Tepidiformaceae</taxon>
        <taxon>Tepidiforma</taxon>
    </lineage>
</organism>
<dbReference type="GO" id="GO:0046872">
    <property type="term" value="F:metal ion binding"/>
    <property type="evidence" value="ECO:0007669"/>
    <property type="project" value="UniProtKB-KW"/>
</dbReference>
<dbReference type="InterPro" id="IPR037523">
    <property type="entry name" value="VOC_core"/>
</dbReference>
<comment type="caution">
    <text evidence="3">The sequence shown here is derived from an EMBL/GenBank/DDBJ whole genome shotgun (WGS) entry which is preliminary data.</text>
</comment>
<reference evidence="3 4" key="1">
    <citation type="submission" date="2017-09" db="EMBL/GenBank/DDBJ databases">
        <title>Sequencing the genomes of two abundant thermophiles in Great Basin hot springs: Thermocrinis jamiesonii and novel Chloroflexi Thermoflexus hugenholtzii.</title>
        <authorList>
            <person name="Hedlund B."/>
        </authorList>
    </citation>
    <scope>NUCLEOTIDE SEQUENCE [LARGE SCALE GENOMIC DNA]</scope>
    <source>
        <strain evidence="3 4">G233</strain>
    </source>
</reference>
<feature type="domain" description="VOC" evidence="2">
    <location>
        <begin position="5"/>
        <end position="131"/>
    </location>
</feature>
<sequence>MKAKRIDHVGIVVKNLEEATATYARNFGLQVDPSRGGEVPALGIKNAFMPIGDSDLEFIQPTTDQGPVAQFAKERGEGQFLLSIEVDDVAAAVEHLRSLGFRVGDPNNGVAFVSPKSSHGVNLQLIQRQGR</sequence>